<dbReference type="SUPFAM" id="SSF140931">
    <property type="entry name" value="Fic-like"/>
    <property type="match status" value="1"/>
</dbReference>
<dbReference type="Pfam" id="PF13784">
    <property type="entry name" value="Fic_N"/>
    <property type="match status" value="1"/>
</dbReference>
<gene>
    <name evidence="3" type="ORF">F0185_05750</name>
</gene>
<evidence type="ECO:0000313" key="4">
    <source>
        <dbReference type="Proteomes" id="UP000785613"/>
    </source>
</evidence>
<dbReference type="InterPro" id="IPR025758">
    <property type="entry name" value="Fic/DOC_N"/>
</dbReference>
<keyword evidence="4" id="KW-1185">Reference proteome</keyword>
<dbReference type="PANTHER" id="PTHR13504:SF38">
    <property type="entry name" value="FIDO DOMAIN-CONTAINING PROTEIN"/>
    <property type="match status" value="1"/>
</dbReference>
<dbReference type="InterPro" id="IPR026287">
    <property type="entry name" value="SoFic-like"/>
</dbReference>
<dbReference type="EMBL" id="VUYU01000003">
    <property type="protein sequence ID" value="NHZ33090.1"/>
    <property type="molecule type" value="Genomic_DNA"/>
</dbReference>
<dbReference type="InterPro" id="IPR036390">
    <property type="entry name" value="WH_DNA-bd_sf"/>
</dbReference>
<accession>A0ABX0LKZ3</accession>
<dbReference type="PROSITE" id="PS51459">
    <property type="entry name" value="FIDO"/>
    <property type="match status" value="1"/>
</dbReference>
<protein>
    <submittedName>
        <fullName evidence="3">Fic family protein</fullName>
    </submittedName>
</protein>
<dbReference type="InterPro" id="IPR036388">
    <property type="entry name" value="WH-like_DNA-bd_sf"/>
</dbReference>
<dbReference type="SUPFAM" id="SSF46785">
    <property type="entry name" value="Winged helix' DNA-binding domain"/>
    <property type="match status" value="1"/>
</dbReference>
<feature type="compositionally biased region" description="Basic and acidic residues" evidence="1">
    <location>
        <begin position="384"/>
        <end position="407"/>
    </location>
</feature>
<dbReference type="PANTHER" id="PTHR13504">
    <property type="entry name" value="FIDO DOMAIN-CONTAINING PROTEIN DDB_G0283145"/>
    <property type="match status" value="1"/>
</dbReference>
<dbReference type="Pfam" id="PF02661">
    <property type="entry name" value="Fic"/>
    <property type="match status" value="1"/>
</dbReference>
<dbReference type="RefSeq" id="WP_167222443.1">
    <property type="nucleotide sequence ID" value="NZ_VUYU01000003.1"/>
</dbReference>
<evidence type="ECO:0000256" key="1">
    <source>
        <dbReference type="SAM" id="MobiDB-lite"/>
    </source>
</evidence>
<evidence type="ECO:0000313" key="3">
    <source>
        <dbReference type="EMBL" id="NHZ33090.1"/>
    </source>
</evidence>
<proteinExistence type="predicted"/>
<feature type="region of interest" description="Disordered" evidence="1">
    <location>
        <begin position="375"/>
        <end position="407"/>
    </location>
</feature>
<sequence length="407" mass="45858">MQPCHSRAGKTIPQGSGYLAFVPAKLPPPIAFDGEMIRLMSDADIALGRLAGITEILPNPELFVAMYVRREAVLSSQIEGIQCTLDEVLEAEIDENGIRTKDIAEVVNYVDAMNYGMERLTTLPLSLRLIRETHSRLMNGVRGEHKAPGEFRKTQNWIGPQGSTLSNAAFVPPPVPEMNEALADLEQFLHDRHSIPVSIQCAVTHLQFETIHPFLDGNGRIGRLLVPLMLHQREVMAKPLLYISHYLKANRHEYYDRLMDVRVNGNWEGWVKFFLTGVAAVGNEAADTAKRIVQFRTEAQQAAAKMGKPELALIDHLFKHPIMDARTAEKLLEVTYATANNALSSLEKAGLVEETTGRKRNRMFRFRGYLKLFDDTPSRPPAIYDREKPTGYQHRADEPGREEPLWP</sequence>
<organism evidence="3 4">
    <name type="scientific">Massilia rubra</name>
    <dbReference type="NCBI Taxonomy" id="2607910"/>
    <lineage>
        <taxon>Bacteria</taxon>
        <taxon>Pseudomonadati</taxon>
        <taxon>Pseudomonadota</taxon>
        <taxon>Betaproteobacteria</taxon>
        <taxon>Burkholderiales</taxon>
        <taxon>Oxalobacteraceae</taxon>
        <taxon>Telluria group</taxon>
        <taxon>Massilia</taxon>
    </lineage>
</organism>
<dbReference type="InterPro" id="IPR003812">
    <property type="entry name" value="Fido"/>
</dbReference>
<dbReference type="Gene3D" id="1.10.10.10">
    <property type="entry name" value="Winged helix-like DNA-binding domain superfamily/Winged helix DNA-binding domain"/>
    <property type="match status" value="1"/>
</dbReference>
<dbReference type="PIRSF" id="PIRSF038925">
    <property type="entry name" value="AMP-prot_trans"/>
    <property type="match status" value="1"/>
</dbReference>
<evidence type="ECO:0000259" key="2">
    <source>
        <dbReference type="PROSITE" id="PS51459"/>
    </source>
</evidence>
<feature type="domain" description="Fido" evidence="2">
    <location>
        <begin position="125"/>
        <end position="276"/>
    </location>
</feature>
<dbReference type="InterPro" id="IPR040198">
    <property type="entry name" value="Fido_containing"/>
</dbReference>
<dbReference type="Proteomes" id="UP000785613">
    <property type="component" value="Unassembled WGS sequence"/>
</dbReference>
<name>A0ABX0LKZ3_9BURK</name>
<reference evidence="3 4" key="1">
    <citation type="submission" date="2019-09" db="EMBL/GenBank/DDBJ databases">
        <title>Taxonomy of Antarctic Massilia spp.: description of Massilia rubra sp. nov., Massilia aquatica sp. nov., Massilia mucilaginosa sp. nov., Massilia frigida sp. nov. isolated from streams, lakes and regoliths.</title>
        <authorList>
            <person name="Holochova P."/>
            <person name="Sedlacek I."/>
            <person name="Kralova S."/>
            <person name="Maslanova I."/>
            <person name="Busse H.-J."/>
            <person name="Stankova E."/>
            <person name="Vrbovska V."/>
            <person name="Kovarovic V."/>
            <person name="Bartak M."/>
            <person name="Svec P."/>
            <person name="Pantucek R."/>
        </authorList>
    </citation>
    <scope>NUCLEOTIDE SEQUENCE [LARGE SCALE GENOMIC DNA]</scope>
    <source>
        <strain evidence="3 4">CCM 8692</strain>
    </source>
</reference>
<comment type="caution">
    <text evidence="3">The sequence shown here is derived from an EMBL/GenBank/DDBJ whole genome shotgun (WGS) entry which is preliminary data.</text>
</comment>
<dbReference type="Gene3D" id="1.10.3290.10">
    <property type="entry name" value="Fido-like domain"/>
    <property type="match status" value="1"/>
</dbReference>
<dbReference type="InterPro" id="IPR036597">
    <property type="entry name" value="Fido-like_dom_sf"/>
</dbReference>